<evidence type="ECO:0008006" key="3">
    <source>
        <dbReference type="Google" id="ProtNLM"/>
    </source>
</evidence>
<dbReference type="AlphaFoldDB" id="A0AAJ6MFQ7"/>
<evidence type="ECO:0000313" key="2">
    <source>
        <dbReference type="Proteomes" id="UP000663169"/>
    </source>
</evidence>
<gene>
    <name evidence="1" type="ORF">LL223_03805</name>
</gene>
<dbReference type="EMBL" id="CP135057">
    <property type="protein sequence ID" value="WNO25689.1"/>
    <property type="molecule type" value="Genomic_DNA"/>
</dbReference>
<reference evidence="1" key="1">
    <citation type="submission" date="2023-04" db="EMBL/GenBank/DDBJ databases">
        <title>Lactococcal genome sequencing project.</title>
        <authorList>
            <person name="McDonnell B."/>
        </authorList>
    </citation>
    <scope>NUCLEOTIDE SEQUENCE</scope>
    <source>
        <strain evidence="1">223</strain>
        <plasmid evidence="1">p223C</plasmid>
    </source>
</reference>
<organism evidence="1 2">
    <name type="scientific">Lactococcus lactis subsp. lactis</name>
    <name type="common">Streptococcus lactis</name>
    <dbReference type="NCBI Taxonomy" id="1360"/>
    <lineage>
        <taxon>Bacteria</taxon>
        <taxon>Bacillati</taxon>
        <taxon>Bacillota</taxon>
        <taxon>Bacilli</taxon>
        <taxon>Lactobacillales</taxon>
        <taxon>Streptococcaceae</taxon>
        <taxon>Lactococcus</taxon>
    </lineage>
</organism>
<geneLocation type="plasmid" evidence="1 2">
    <name>p223C</name>
</geneLocation>
<protein>
    <recommendedName>
        <fullName evidence="3">Bacteriocin</fullName>
    </recommendedName>
</protein>
<proteinExistence type="predicted"/>
<keyword evidence="1" id="KW-0614">Plasmid</keyword>
<evidence type="ECO:0000313" key="1">
    <source>
        <dbReference type="EMBL" id="WNO25689.1"/>
    </source>
</evidence>
<name>A0AAJ6MFQ7_LACLL</name>
<dbReference type="RefSeq" id="WP_047686220.1">
    <property type="nucleotide sequence ID" value="NZ_CP086082.1"/>
</dbReference>
<accession>A0AAJ6MFQ7</accession>
<dbReference type="Proteomes" id="UP000663169">
    <property type="component" value="Plasmid p223C"/>
</dbReference>
<sequence length="60" mass="6664">MEVYKNFKLLSIKEQENIVGGSSKLLNQFWTGVGNVAGAITSAGMDAGWERAHKYSKKHH</sequence>